<evidence type="ECO:0000256" key="2">
    <source>
        <dbReference type="ARBA" id="ARBA00010544"/>
    </source>
</evidence>
<evidence type="ECO:0000256" key="6">
    <source>
        <dbReference type="ARBA" id="ARBA00022989"/>
    </source>
</evidence>
<evidence type="ECO:0000256" key="4">
    <source>
        <dbReference type="ARBA" id="ARBA00022692"/>
    </source>
</evidence>
<reference evidence="9 10" key="1">
    <citation type="submission" date="2018-12" db="EMBL/GenBank/DDBJ databases">
        <authorList>
            <consortium name="Pathogen Informatics"/>
        </authorList>
    </citation>
    <scope>NUCLEOTIDE SEQUENCE [LARGE SCALE GENOMIC DNA]</scope>
    <source>
        <strain evidence="9 10">NCTC6754</strain>
    </source>
</reference>
<evidence type="ECO:0000313" key="9">
    <source>
        <dbReference type="EMBL" id="VEB52131.1"/>
    </source>
</evidence>
<comment type="similarity">
    <text evidence="2">Belongs to the CcmB/CycW/HelB family.</text>
</comment>
<keyword evidence="3" id="KW-0813">Transport</keyword>
<dbReference type="GO" id="GO:0005886">
    <property type="term" value="C:plasma membrane"/>
    <property type="evidence" value="ECO:0007669"/>
    <property type="project" value="TreeGrafter"/>
</dbReference>
<sequence length="129" mass="13849">MWRVFCLELRVAFRHGADIAGPLWFFLMVITLFPLSVGPQPQLLARIAPGIIQVAALLASLLALERLFRDDLQDGSLEQLMLLPVPLPAVVLAKVLAHWAGDRPAADDALPAGGAAAGGWTCTAGKSWR</sequence>
<dbReference type="GO" id="GO:0017004">
    <property type="term" value="P:cytochrome complex assembly"/>
    <property type="evidence" value="ECO:0007669"/>
    <property type="project" value="UniProtKB-KW"/>
</dbReference>
<dbReference type="EMBL" id="LR134190">
    <property type="protein sequence ID" value="VEB52131.1"/>
    <property type="molecule type" value="Genomic_DNA"/>
</dbReference>
<comment type="subcellular location">
    <subcellularLocation>
        <location evidence="1">Membrane</location>
        <topology evidence="1">Multi-pass membrane protein</topology>
    </subcellularLocation>
</comment>
<dbReference type="PANTHER" id="PTHR30070">
    <property type="entry name" value="HEME EXPORTER PROTEIN B"/>
    <property type="match status" value="1"/>
</dbReference>
<dbReference type="InterPro" id="IPR003544">
    <property type="entry name" value="Cyt_c_biogenesis_CcmB"/>
</dbReference>
<evidence type="ECO:0000256" key="3">
    <source>
        <dbReference type="ARBA" id="ARBA00022448"/>
    </source>
</evidence>
<dbReference type="GO" id="GO:1903607">
    <property type="term" value="P:cytochrome c biosynthetic process"/>
    <property type="evidence" value="ECO:0007669"/>
    <property type="project" value="TreeGrafter"/>
</dbReference>
<name>A0A447TRU3_SALET</name>
<organism evidence="9 10">
    <name type="scientific">Salmonella enterica I</name>
    <dbReference type="NCBI Taxonomy" id="59201"/>
    <lineage>
        <taxon>Bacteria</taxon>
        <taxon>Pseudomonadati</taxon>
        <taxon>Pseudomonadota</taxon>
        <taxon>Gammaproteobacteria</taxon>
        <taxon>Enterobacterales</taxon>
        <taxon>Enterobacteriaceae</taxon>
        <taxon>Salmonella</taxon>
    </lineage>
</organism>
<evidence type="ECO:0000256" key="7">
    <source>
        <dbReference type="ARBA" id="ARBA00023136"/>
    </source>
</evidence>
<feature type="transmembrane region" description="Helical" evidence="8">
    <location>
        <begin position="12"/>
        <end position="35"/>
    </location>
</feature>
<dbReference type="GO" id="GO:0015232">
    <property type="term" value="F:heme transmembrane transporter activity"/>
    <property type="evidence" value="ECO:0007669"/>
    <property type="project" value="InterPro"/>
</dbReference>
<dbReference type="PRINTS" id="PR01414">
    <property type="entry name" value="CCMBBIOGNSIS"/>
</dbReference>
<keyword evidence="5" id="KW-0201">Cytochrome c-type biogenesis</keyword>
<evidence type="ECO:0000313" key="10">
    <source>
        <dbReference type="Proteomes" id="UP000269208"/>
    </source>
</evidence>
<dbReference type="AlphaFoldDB" id="A0A447TRU3"/>
<keyword evidence="4 8" id="KW-0812">Transmembrane</keyword>
<dbReference type="Proteomes" id="UP000269208">
    <property type="component" value="Chromosome"/>
</dbReference>
<accession>A0A447TRU3</accession>
<proteinExistence type="inferred from homology"/>
<feature type="transmembrane region" description="Helical" evidence="8">
    <location>
        <begin position="47"/>
        <end position="68"/>
    </location>
</feature>
<dbReference type="PANTHER" id="PTHR30070:SF1">
    <property type="entry name" value="CYTOCHROME C BIOGENESIS B-RELATED"/>
    <property type="match status" value="1"/>
</dbReference>
<keyword evidence="6 8" id="KW-1133">Transmembrane helix</keyword>
<gene>
    <name evidence="9" type="primary">ccmB_1</name>
    <name evidence="9" type="ORF">NCTC6754_01880</name>
</gene>
<evidence type="ECO:0000256" key="5">
    <source>
        <dbReference type="ARBA" id="ARBA00022748"/>
    </source>
</evidence>
<protein>
    <submittedName>
        <fullName evidence="9">Heme ABC transporter permease</fullName>
    </submittedName>
</protein>
<evidence type="ECO:0000256" key="8">
    <source>
        <dbReference type="SAM" id="Phobius"/>
    </source>
</evidence>
<keyword evidence="7 8" id="KW-0472">Membrane</keyword>
<dbReference type="Pfam" id="PF03379">
    <property type="entry name" value="CcmB"/>
    <property type="match status" value="1"/>
</dbReference>
<evidence type="ECO:0000256" key="1">
    <source>
        <dbReference type="ARBA" id="ARBA00004141"/>
    </source>
</evidence>